<dbReference type="PANTHER" id="PTHR30189">
    <property type="entry name" value="LPS-ASSEMBLY PROTEIN"/>
    <property type="match status" value="1"/>
</dbReference>
<proteinExistence type="inferred from homology"/>
<dbReference type="RefSeq" id="WP_170842222.1">
    <property type="nucleotide sequence ID" value="NZ_FNZV01000017.1"/>
</dbReference>
<feature type="domain" description="LptD C-terminal" evidence="3">
    <location>
        <begin position="306"/>
        <end position="613"/>
    </location>
</feature>
<dbReference type="Proteomes" id="UP000193307">
    <property type="component" value="Unassembled WGS sequence"/>
</dbReference>
<keyword evidence="1" id="KW-0998">Cell outer membrane</keyword>
<keyword evidence="5" id="KW-1185">Reference proteome</keyword>
<organism evidence="4 5">
    <name type="scientific">Pacificibacter marinus</name>
    <dbReference type="NCBI Taxonomy" id="658057"/>
    <lineage>
        <taxon>Bacteria</taxon>
        <taxon>Pseudomonadati</taxon>
        <taxon>Pseudomonadota</taxon>
        <taxon>Alphaproteobacteria</taxon>
        <taxon>Rhodobacterales</taxon>
        <taxon>Roseobacteraceae</taxon>
        <taxon>Pacificibacter</taxon>
    </lineage>
</organism>
<evidence type="ECO:0000256" key="2">
    <source>
        <dbReference type="SAM" id="MobiDB-lite"/>
    </source>
</evidence>
<evidence type="ECO:0000256" key="1">
    <source>
        <dbReference type="HAMAP-Rule" id="MF_01411"/>
    </source>
</evidence>
<comment type="similarity">
    <text evidence="1">Belongs to the LptD family.</text>
</comment>
<dbReference type="InterPro" id="IPR050218">
    <property type="entry name" value="LptD"/>
</dbReference>
<dbReference type="GO" id="GO:0015920">
    <property type="term" value="P:lipopolysaccharide transport"/>
    <property type="evidence" value="ECO:0007669"/>
    <property type="project" value="InterPro"/>
</dbReference>
<dbReference type="HAMAP" id="MF_01411">
    <property type="entry name" value="LPS_assembly_LptD"/>
    <property type="match status" value="1"/>
</dbReference>
<comment type="function">
    <text evidence="1">Involved in the assembly of lipopolysaccharide (LPS) at the surface of the outer membrane.</text>
</comment>
<keyword evidence="1" id="KW-0472">Membrane</keyword>
<dbReference type="EMBL" id="FWFW01000002">
    <property type="protein sequence ID" value="SLN22587.1"/>
    <property type="molecule type" value="Genomic_DNA"/>
</dbReference>
<gene>
    <name evidence="1 4" type="primary">lptD</name>
    <name evidence="4" type="ORF">PAM7971_00694</name>
</gene>
<dbReference type="GO" id="GO:0043165">
    <property type="term" value="P:Gram-negative-bacterium-type cell outer membrane assembly"/>
    <property type="evidence" value="ECO:0007669"/>
    <property type="project" value="UniProtKB-UniRule"/>
</dbReference>
<evidence type="ECO:0000313" key="5">
    <source>
        <dbReference type="Proteomes" id="UP000193307"/>
    </source>
</evidence>
<comment type="subunit">
    <text evidence="1">Component of the lipopolysaccharide transport and assembly complex.</text>
</comment>
<dbReference type="PANTHER" id="PTHR30189:SF1">
    <property type="entry name" value="LPS-ASSEMBLY PROTEIN LPTD"/>
    <property type="match status" value="1"/>
</dbReference>
<sequence length="740" mass="81150">MTLNAVTPALTRTALRHAVSGFTLASILAGAPFWMGSATAQTSGAPRPTAQTGTSQSGTEQATALLADSVNFTGTQLIASGNVEVHYGTAVLTAQRIVFDRASGSLTLDGPIHLSDNNGATVILASAAQLDTDLRNGILTSARLVIDQQFQLAAQSMQRIDGRYTQLSHTVSSACRICENSPIPVWQIRAKEVVHDGLTRQIYFTDAQFRLWGVPVFFLPRLRLPDPTLKRATGFLVPELRSSSDLGSGIQIPYFIAIGDHRDLTVSPYLSSHTRTLDLQYRQAYRTGTLEVTTAVTNDDTQDDLRGYMFVQGQWDIGNDLNFGIDLRATSDISYLLDYDVYSGDRLTSRIWVDRYSAHNAFDAQLTSIRTLRDSEVAIEDTLPFLLGDISYKHQYTPQSLGGTAWFELSGSGYYRTSDDDIDGMDVMRASAEGGWKNSTTFGPGFRLDGMTSVTVDTYAITQNSSYDSLVGRVTPAAQLRLSYPLERITKSGAHQTIEPIAQLSWADSYGSAVPNSDSVLTEFDFGNLFSTSQFAGADRRGEGVRGAFGLKFTHTNQRAIYGFSFGRIIALQDDTNYTQASGLSQKASDYLIGASMQLDQNLLINSRALVDSDLSLTKWETRLDLIRSRYNIGLVHSYVIADADENRDTDLSELSMDSTFQIKDNWTASVDYRYDFEESKAASAGLELEYSNECARVKFGVSRRFTDTDSLDPTTNYSIAIGFGAYGNQSQSTQGTCGI</sequence>
<evidence type="ECO:0000313" key="4">
    <source>
        <dbReference type="EMBL" id="SLN22587.1"/>
    </source>
</evidence>
<evidence type="ECO:0000259" key="3">
    <source>
        <dbReference type="Pfam" id="PF04453"/>
    </source>
</evidence>
<dbReference type="GO" id="GO:0009279">
    <property type="term" value="C:cell outer membrane"/>
    <property type="evidence" value="ECO:0007669"/>
    <property type="project" value="UniProtKB-SubCell"/>
</dbReference>
<feature type="region of interest" description="Disordered" evidence="2">
    <location>
        <begin position="39"/>
        <end position="59"/>
    </location>
</feature>
<keyword evidence="1" id="KW-0732">Signal</keyword>
<dbReference type="InterPro" id="IPR007543">
    <property type="entry name" value="LptD_C"/>
</dbReference>
<dbReference type="STRING" id="658057.SAMN04488032_11745"/>
<dbReference type="Pfam" id="PF04453">
    <property type="entry name" value="LptD"/>
    <property type="match status" value="1"/>
</dbReference>
<dbReference type="InterPro" id="IPR020889">
    <property type="entry name" value="LipoPS_assembly_LptD"/>
</dbReference>
<protein>
    <recommendedName>
        <fullName evidence="1">LPS-assembly protein LptD</fullName>
    </recommendedName>
</protein>
<comment type="caution">
    <text evidence="1">Lacks conserved residue(s) required for the propagation of feature annotation.</text>
</comment>
<comment type="subcellular location">
    <subcellularLocation>
        <location evidence="1">Cell outer membrane</location>
    </subcellularLocation>
</comment>
<name>A0A1Y5RRH7_9RHOB</name>
<reference evidence="4 5" key="1">
    <citation type="submission" date="2017-03" db="EMBL/GenBank/DDBJ databases">
        <authorList>
            <person name="Afonso C.L."/>
            <person name="Miller P.J."/>
            <person name="Scott M.A."/>
            <person name="Spackman E."/>
            <person name="Goraichik I."/>
            <person name="Dimitrov K.M."/>
            <person name="Suarez D.L."/>
            <person name="Swayne D.E."/>
        </authorList>
    </citation>
    <scope>NUCLEOTIDE SEQUENCE [LARGE SCALE GENOMIC DNA]</scope>
    <source>
        <strain evidence="4 5">CECT 7971</strain>
    </source>
</reference>
<dbReference type="GO" id="GO:1990351">
    <property type="term" value="C:transporter complex"/>
    <property type="evidence" value="ECO:0007669"/>
    <property type="project" value="TreeGrafter"/>
</dbReference>
<accession>A0A1Y5RRH7</accession>
<dbReference type="AlphaFoldDB" id="A0A1Y5RRH7"/>